<sequence length="171" mass="19188">MEHIDAEKDPNGLSDIYSQLGDLAYEENKPEEAFANYEKALELNPRNVGVLNNYAYFLAKEGGDLAKAERMAAQCVKLLPDNAVSLDTYGWVFFLRENYTLAKLYIEKALGLAADNPDADVVEHHGDVLYMLGEKEKAMLEWKRAKEIGGGGSPMLDKKIEQGKYIPEKKK</sequence>
<feature type="region of interest" description="Disordered" evidence="4">
    <location>
        <begin position="150"/>
        <end position="171"/>
    </location>
</feature>
<dbReference type="SUPFAM" id="SSF48452">
    <property type="entry name" value="TPR-like"/>
    <property type="match status" value="1"/>
</dbReference>
<name>B2RJG9_PORG3</name>
<feature type="compositionally biased region" description="Basic and acidic residues" evidence="4">
    <location>
        <begin position="156"/>
        <end position="171"/>
    </location>
</feature>
<dbReference type="EMBL" id="AP009380">
    <property type="protein sequence ID" value="BAG33514.1"/>
    <property type="molecule type" value="Genomic_DNA"/>
</dbReference>
<dbReference type="SMART" id="SM00028">
    <property type="entry name" value="TPR"/>
    <property type="match status" value="2"/>
</dbReference>
<keyword evidence="1" id="KW-0677">Repeat</keyword>
<dbReference type="GeneID" id="69053871"/>
<dbReference type="Proteomes" id="UP000008842">
    <property type="component" value="Chromosome"/>
</dbReference>
<dbReference type="PROSITE" id="PS50005">
    <property type="entry name" value="TPR"/>
    <property type="match status" value="1"/>
</dbReference>
<dbReference type="PANTHER" id="PTHR45586">
    <property type="entry name" value="TPR REPEAT-CONTAINING PROTEIN PA4667"/>
    <property type="match status" value="1"/>
</dbReference>
<organism evidence="5 6">
    <name type="scientific">Porphyromonas gingivalis (strain ATCC 33277 / DSM 20709 / CIP 103683 / JCM 12257 / NCTC 11834 / 2561)</name>
    <dbReference type="NCBI Taxonomy" id="431947"/>
    <lineage>
        <taxon>Bacteria</taxon>
        <taxon>Pseudomonadati</taxon>
        <taxon>Bacteroidota</taxon>
        <taxon>Bacteroidia</taxon>
        <taxon>Bacteroidales</taxon>
        <taxon>Porphyromonadaceae</taxon>
        <taxon>Porphyromonas</taxon>
    </lineage>
</organism>
<dbReference type="eggNOG" id="COG3063">
    <property type="taxonomic scope" value="Bacteria"/>
</dbReference>
<dbReference type="HOGENOM" id="CLU_1561504_0_0_10"/>
<evidence type="ECO:0000256" key="1">
    <source>
        <dbReference type="ARBA" id="ARBA00022737"/>
    </source>
</evidence>
<protein>
    <submittedName>
        <fullName evidence="5">TPR domain protein</fullName>
    </submittedName>
</protein>
<dbReference type="InterPro" id="IPR051012">
    <property type="entry name" value="CellSynth/LPSAsmb/PSIAsmb"/>
</dbReference>
<dbReference type="PROSITE" id="PS50293">
    <property type="entry name" value="TPR_REGION"/>
    <property type="match status" value="1"/>
</dbReference>
<dbReference type="RefSeq" id="WP_012457942.1">
    <property type="nucleotide sequence ID" value="NC_010729.1"/>
</dbReference>
<evidence type="ECO:0000256" key="3">
    <source>
        <dbReference type="PROSITE-ProRule" id="PRU00339"/>
    </source>
</evidence>
<keyword evidence="2 3" id="KW-0802">TPR repeat</keyword>
<evidence type="ECO:0000256" key="2">
    <source>
        <dbReference type="ARBA" id="ARBA00022803"/>
    </source>
</evidence>
<dbReference type="InterPro" id="IPR019734">
    <property type="entry name" value="TPR_rpt"/>
</dbReference>
<evidence type="ECO:0000256" key="4">
    <source>
        <dbReference type="SAM" id="MobiDB-lite"/>
    </source>
</evidence>
<dbReference type="PANTHER" id="PTHR45586:SF1">
    <property type="entry name" value="LIPOPOLYSACCHARIDE ASSEMBLY PROTEIN B"/>
    <property type="match status" value="1"/>
</dbReference>
<reference evidence="5 6" key="1">
    <citation type="journal article" date="2008" name="DNA Res.">
        <title>Determination of the genome sequence of Porphyromonas gingivalis strain ATCC 33277 and genomic comparison with strain W83 revealed extensive genome rearrangements in P. gingivalis.</title>
        <authorList>
            <person name="Naito M."/>
            <person name="Hirakawa H."/>
            <person name="Yamashita A."/>
            <person name="Ohara N."/>
            <person name="Shoji M."/>
            <person name="Yukitake H."/>
            <person name="Nakayama K."/>
            <person name="Toh H."/>
            <person name="Yoshimura F."/>
            <person name="Kuhara S."/>
            <person name="Hattori M."/>
            <person name="Hayashi T."/>
            <person name="Nakayama K."/>
        </authorList>
    </citation>
    <scope>NUCLEOTIDE SEQUENCE [LARGE SCALE GENOMIC DNA]</scope>
    <source>
        <strain evidence="6">ATCC 33277 / DSM 20709 / CIP 103683 / JCM 12257 / NCTC 11834 / 2561</strain>
    </source>
</reference>
<dbReference type="InterPro" id="IPR011990">
    <property type="entry name" value="TPR-like_helical_dom_sf"/>
</dbReference>
<accession>B2RJG9</accession>
<dbReference type="Pfam" id="PF00515">
    <property type="entry name" value="TPR_1"/>
    <property type="match status" value="1"/>
</dbReference>
<dbReference type="KEGG" id="pgn:PGN_0995"/>
<evidence type="ECO:0000313" key="5">
    <source>
        <dbReference type="EMBL" id="BAG33514.1"/>
    </source>
</evidence>
<proteinExistence type="predicted"/>
<dbReference type="AlphaFoldDB" id="B2RJG9"/>
<feature type="repeat" description="TPR" evidence="3">
    <location>
        <begin position="14"/>
        <end position="47"/>
    </location>
</feature>
<evidence type="ECO:0000313" key="6">
    <source>
        <dbReference type="Proteomes" id="UP000008842"/>
    </source>
</evidence>
<dbReference type="Gene3D" id="1.25.40.10">
    <property type="entry name" value="Tetratricopeptide repeat domain"/>
    <property type="match status" value="1"/>
</dbReference>
<gene>
    <name evidence="5" type="ordered locus">PGN_0995</name>
</gene>